<organism evidence="2 3">
    <name type="scientific">Hibiscus sabdariffa</name>
    <name type="common">roselle</name>
    <dbReference type="NCBI Taxonomy" id="183260"/>
    <lineage>
        <taxon>Eukaryota</taxon>
        <taxon>Viridiplantae</taxon>
        <taxon>Streptophyta</taxon>
        <taxon>Embryophyta</taxon>
        <taxon>Tracheophyta</taxon>
        <taxon>Spermatophyta</taxon>
        <taxon>Magnoliopsida</taxon>
        <taxon>eudicotyledons</taxon>
        <taxon>Gunneridae</taxon>
        <taxon>Pentapetalae</taxon>
        <taxon>rosids</taxon>
        <taxon>malvids</taxon>
        <taxon>Malvales</taxon>
        <taxon>Malvaceae</taxon>
        <taxon>Malvoideae</taxon>
        <taxon>Hibiscus</taxon>
    </lineage>
</organism>
<keyword evidence="3" id="KW-1185">Reference proteome</keyword>
<gene>
    <name evidence="2" type="ORF">V6N12_061932</name>
</gene>
<reference evidence="2 3" key="1">
    <citation type="journal article" date="2024" name="G3 (Bethesda)">
        <title>Genome assembly of Hibiscus sabdariffa L. provides insights into metabolisms of medicinal natural products.</title>
        <authorList>
            <person name="Kim T."/>
        </authorList>
    </citation>
    <scope>NUCLEOTIDE SEQUENCE [LARGE SCALE GENOMIC DNA]</scope>
    <source>
        <strain evidence="2">TK-2024</strain>
        <tissue evidence="2">Old leaves</tissue>
    </source>
</reference>
<evidence type="ECO:0000313" key="3">
    <source>
        <dbReference type="Proteomes" id="UP001472677"/>
    </source>
</evidence>
<feature type="compositionally biased region" description="Low complexity" evidence="1">
    <location>
        <begin position="19"/>
        <end position="31"/>
    </location>
</feature>
<accession>A0ABR2DYI4</accession>
<evidence type="ECO:0000256" key="1">
    <source>
        <dbReference type="SAM" id="MobiDB-lite"/>
    </source>
</evidence>
<name>A0ABR2DYI4_9ROSI</name>
<comment type="caution">
    <text evidence="2">The sequence shown here is derived from an EMBL/GenBank/DDBJ whole genome shotgun (WGS) entry which is preliminary data.</text>
</comment>
<dbReference type="Proteomes" id="UP001472677">
    <property type="component" value="Unassembled WGS sequence"/>
</dbReference>
<sequence>MSMAISNCSTFLVKDRIQTTKTQQKSSSLQQPHRRKKHKAVCNKRRHLKETWPWRSIRESMGGSRVTVQLQL</sequence>
<feature type="compositionally biased region" description="Basic residues" evidence="1">
    <location>
        <begin position="32"/>
        <end position="43"/>
    </location>
</feature>
<evidence type="ECO:0000313" key="2">
    <source>
        <dbReference type="EMBL" id="KAK8549032.1"/>
    </source>
</evidence>
<protein>
    <submittedName>
        <fullName evidence="2">Uncharacterized protein</fullName>
    </submittedName>
</protein>
<dbReference type="EMBL" id="JBBPBM010000021">
    <property type="protein sequence ID" value="KAK8549032.1"/>
    <property type="molecule type" value="Genomic_DNA"/>
</dbReference>
<feature type="region of interest" description="Disordered" evidence="1">
    <location>
        <begin position="16"/>
        <end position="43"/>
    </location>
</feature>
<proteinExistence type="predicted"/>